<reference evidence="2 3" key="1">
    <citation type="journal article" date="2009" name="Science">
        <title>Green evolution and dynamic adaptations revealed by genomes of the marine picoeukaryotes Micromonas.</title>
        <authorList>
            <person name="Worden A.Z."/>
            <person name="Lee J.H."/>
            <person name="Mock T."/>
            <person name="Rouze P."/>
            <person name="Simmons M.P."/>
            <person name="Aerts A.L."/>
            <person name="Allen A.E."/>
            <person name="Cuvelier M.L."/>
            <person name="Derelle E."/>
            <person name="Everett M.V."/>
            <person name="Foulon E."/>
            <person name="Grimwood J."/>
            <person name="Gundlach H."/>
            <person name="Henrissat B."/>
            <person name="Napoli C."/>
            <person name="McDonald S.M."/>
            <person name="Parker M.S."/>
            <person name="Rombauts S."/>
            <person name="Salamov A."/>
            <person name="Von Dassow P."/>
            <person name="Badger J.H."/>
            <person name="Coutinho P.M."/>
            <person name="Demir E."/>
            <person name="Dubchak I."/>
            <person name="Gentemann C."/>
            <person name="Eikrem W."/>
            <person name="Gready J.E."/>
            <person name="John U."/>
            <person name="Lanier W."/>
            <person name="Lindquist E.A."/>
            <person name="Lucas S."/>
            <person name="Mayer K.F."/>
            <person name="Moreau H."/>
            <person name="Not F."/>
            <person name="Otillar R."/>
            <person name="Panaud O."/>
            <person name="Pangilinan J."/>
            <person name="Paulsen I."/>
            <person name="Piegu B."/>
            <person name="Poliakov A."/>
            <person name="Robbens S."/>
            <person name="Schmutz J."/>
            <person name="Toulza E."/>
            <person name="Wyss T."/>
            <person name="Zelensky A."/>
            <person name="Zhou K."/>
            <person name="Armbrust E.V."/>
            <person name="Bhattacharya D."/>
            <person name="Goodenough U.W."/>
            <person name="Van de Peer Y."/>
            <person name="Grigoriev I.V."/>
        </authorList>
    </citation>
    <scope>NUCLEOTIDE SEQUENCE [LARGE SCALE GENOMIC DNA]</scope>
    <source>
        <strain evidence="3">RCC299 / NOUM17</strain>
    </source>
</reference>
<evidence type="ECO:0000256" key="1">
    <source>
        <dbReference type="SAM" id="Phobius"/>
    </source>
</evidence>
<dbReference type="KEGG" id="mis:MICPUN_50545"/>
<proteinExistence type="predicted"/>
<dbReference type="AlphaFoldDB" id="C1EC33"/>
<dbReference type="GeneID" id="8246126"/>
<gene>
    <name evidence="2" type="ORF">MICPUN_50545</name>
</gene>
<keyword evidence="1" id="KW-1133">Transmembrane helix</keyword>
<dbReference type="RefSeq" id="XP_002504569.1">
    <property type="nucleotide sequence ID" value="XM_002504523.1"/>
</dbReference>
<name>C1EC33_MICCC</name>
<feature type="transmembrane region" description="Helical" evidence="1">
    <location>
        <begin position="94"/>
        <end position="114"/>
    </location>
</feature>
<dbReference type="Proteomes" id="UP000002009">
    <property type="component" value="Chromosome 9"/>
</dbReference>
<keyword evidence="3" id="KW-1185">Reference proteome</keyword>
<protein>
    <submittedName>
        <fullName evidence="2">Copper/zinc superoxide dismutase</fullName>
    </submittedName>
</protein>
<dbReference type="EMBL" id="CP001329">
    <property type="protein sequence ID" value="ACO65827.1"/>
    <property type="molecule type" value="Genomic_DNA"/>
</dbReference>
<accession>C1EC33</accession>
<keyword evidence="1" id="KW-0472">Membrane</keyword>
<keyword evidence="1" id="KW-0812">Transmembrane</keyword>
<feature type="transmembrane region" description="Helical" evidence="1">
    <location>
        <begin position="12"/>
        <end position="32"/>
    </location>
</feature>
<evidence type="ECO:0000313" key="2">
    <source>
        <dbReference type="EMBL" id="ACO65827.1"/>
    </source>
</evidence>
<evidence type="ECO:0000313" key="3">
    <source>
        <dbReference type="Proteomes" id="UP000002009"/>
    </source>
</evidence>
<feature type="transmembrane region" description="Helical" evidence="1">
    <location>
        <begin position="61"/>
        <end position="82"/>
    </location>
</feature>
<organism evidence="2 3">
    <name type="scientific">Micromonas commoda (strain RCC299 / NOUM17 / CCMP2709)</name>
    <name type="common">Picoplanktonic green alga</name>
    <dbReference type="NCBI Taxonomy" id="296587"/>
    <lineage>
        <taxon>Eukaryota</taxon>
        <taxon>Viridiplantae</taxon>
        <taxon>Chlorophyta</taxon>
        <taxon>Mamiellophyceae</taxon>
        <taxon>Mamiellales</taxon>
        <taxon>Mamiellaceae</taxon>
        <taxon>Micromonas</taxon>
    </lineage>
</organism>
<sequence length="256" mass="26360">MLTHSEMPRVPVGALALTAGCATGFAAVHIALERACGRHYECDASHPTLSMTLRHSDVRRTVVPLLLASAACLLMADCALWATCVSDPRGGGLVSTHAALLAGIASLPAMVLTIDKDPRGQAHLDAAVAWSALRMVQGALALPAVWLCTRGSAPFAVVNAGRSVLAVSLMCVGAKLCADAPSGDMDGELQFVAVRAVLAFHLSLLPEVAGTRLVLFGGGAGGRRSCASIEASTRYIPGWNKDAGGSYSVRDEDASG</sequence>
<dbReference type="InParanoid" id="C1EC33"/>